<sequence length="427" mass="47992">MATPLRSPPPGVASIFEHSGSLALPAIATAGVCLPLIFLCAFARTFSRVLVHKWTFQDYLFCFTLVVGVAFITYSIPLTVAQPFGYHVWDIDTRRLTKPWMLRFLTFAIFTGPVLWFSKTMVIAHLIHVFTSVRWFKNTGYIIIVATGMIYGLYTCTTSIACSPKPDDDLDSYIKGFRQRTCSGAGGANLAVGLLMALINSLADFYLLIATFILSPSMNVTVKERRVIWLMHFVGVVAVVCSILGLVYRIKAFQDVDLTGYQIPIVVALILEVSISLMIPCMTSFYQIYRHYTYVEINERTTIGTPSSRYHSSLSYDKSPLRTHTSTPLPDPKTSWRKTHMSVEELPFRKASVDFYRKSPLALQDARDSRMKRLPPTPLPMASRNNSVAEITEGSSKRPKTPKSPKTPKTPNSARSMRLTILFERRS</sequence>
<keyword evidence="2 7" id="KW-0812">Transmembrane</keyword>
<evidence type="ECO:0000256" key="7">
    <source>
        <dbReference type="SAM" id="Phobius"/>
    </source>
</evidence>
<dbReference type="GO" id="GO:0016020">
    <property type="term" value="C:membrane"/>
    <property type="evidence" value="ECO:0007669"/>
    <property type="project" value="UniProtKB-SubCell"/>
</dbReference>
<accession>A0A9P4U4M8</accession>
<dbReference type="Pfam" id="PF20684">
    <property type="entry name" value="Fung_rhodopsin"/>
    <property type="match status" value="1"/>
</dbReference>
<feature type="transmembrane region" description="Helical" evidence="7">
    <location>
        <begin position="227"/>
        <end position="248"/>
    </location>
</feature>
<evidence type="ECO:0000313" key="10">
    <source>
        <dbReference type="Proteomes" id="UP000799764"/>
    </source>
</evidence>
<dbReference type="EMBL" id="MU001513">
    <property type="protein sequence ID" value="KAF2438124.1"/>
    <property type="molecule type" value="Genomic_DNA"/>
</dbReference>
<dbReference type="InterPro" id="IPR052337">
    <property type="entry name" value="SAT4-like"/>
</dbReference>
<evidence type="ECO:0000256" key="6">
    <source>
        <dbReference type="SAM" id="MobiDB-lite"/>
    </source>
</evidence>
<dbReference type="Proteomes" id="UP000799764">
    <property type="component" value="Unassembled WGS sequence"/>
</dbReference>
<organism evidence="9 10">
    <name type="scientific">Karstenula rhodostoma CBS 690.94</name>
    <dbReference type="NCBI Taxonomy" id="1392251"/>
    <lineage>
        <taxon>Eukaryota</taxon>
        <taxon>Fungi</taxon>
        <taxon>Dikarya</taxon>
        <taxon>Ascomycota</taxon>
        <taxon>Pezizomycotina</taxon>
        <taxon>Dothideomycetes</taxon>
        <taxon>Pleosporomycetidae</taxon>
        <taxon>Pleosporales</taxon>
        <taxon>Massarineae</taxon>
        <taxon>Didymosphaeriaceae</taxon>
        <taxon>Karstenula</taxon>
    </lineage>
</organism>
<evidence type="ECO:0000256" key="1">
    <source>
        <dbReference type="ARBA" id="ARBA00004141"/>
    </source>
</evidence>
<feature type="transmembrane region" description="Helical" evidence="7">
    <location>
        <begin position="22"/>
        <end position="47"/>
    </location>
</feature>
<evidence type="ECO:0000256" key="4">
    <source>
        <dbReference type="ARBA" id="ARBA00023136"/>
    </source>
</evidence>
<protein>
    <recommendedName>
        <fullName evidence="8">Rhodopsin domain-containing protein</fullName>
    </recommendedName>
</protein>
<name>A0A9P4U4M8_9PLEO</name>
<dbReference type="InterPro" id="IPR049326">
    <property type="entry name" value="Rhodopsin_dom_fungi"/>
</dbReference>
<feature type="region of interest" description="Disordered" evidence="6">
    <location>
        <begin position="366"/>
        <end position="427"/>
    </location>
</feature>
<feature type="compositionally biased region" description="Polar residues" evidence="6">
    <location>
        <begin position="306"/>
        <end position="328"/>
    </location>
</feature>
<comment type="similarity">
    <text evidence="5">Belongs to the SAT4 family.</text>
</comment>
<reference evidence="9" key="1">
    <citation type="journal article" date="2020" name="Stud. Mycol.">
        <title>101 Dothideomycetes genomes: a test case for predicting lifestyles and emergence of pathogens.</title>
        <authorList>
            <person name="Haridas S."/>
            <person name="Albert R."/>
            <person name="Binder M."/>
            <person name="Bloem J."/>
            <person name="Labutti K."/>
            <person name="Salamov A."/>
            <person name="Andreopoulos B."/>
            <person name="Baker S."/>
            <person name="Barry K."/>
            <person name="Bills G."/>
            <person name="Bluhm B."/>
            <person name="Cannon C."/>
            <person name="Castanera R."/>
            <person name="Culley D."/>
            <person name="Daum C."/>
            <person name="Ezra D."/>
            <person name="Gonzalez J."/>
            <person name="Henrissat B."/>
            <person name="Kuo A."/>
            <person name="Liang C."/>
            <person name="Lipzen A."/>
            <person name="Lutzoni F."/>
            <person name="Magnuson J."/>
            <person name="Mondo S."/>
            <person name="Nolan M."/>
            <person name="Ohm R."/>
            <person name="Pangilinan J."/>
            <person name="Park H.-J."/>
            <person name="Ramirez L."/>
            <person name="Alfaro M."/>
            <person name="Sun H."/>
            <person name="Tritt A."/>
            <person name="Yoshinaga Y."/>
            <person name="Zwiers L.-H."/>
            <person name="Turgeon B."/>
            <person name="Goodwin S."/>
            <person name="Spatafora J."/>
            <person name="Crous P."/>
            <person name="Grigoriev I."/>
        </authorList>
    </citation>
    <scope>NUCLEOTIDE SEQUENCE</scope>
    <source>
        <strain evidence="9">CBS 690.94</strain>
    </source>
</reference>
<feature type="region of interest" description="Disordered" evidence="6">
    <location>
        <begin position="306"/>
        <end position="336"/>
    </location>
</feature>
<keyword evidence="3 7" id="KW-1133">Transmembrane helix</keyword>
<evidence type="ECO:0000313" key="9">
    <source>
        <dbReference type="EMBL" id="KAF2438124.1"/>
    </source>
</evidence>
<feature type="transmembrane region" description="Helical" evidence="7">
    <location>
        <begin position="100"/>
        <end position="118"/>
    </location>
</feature>
<evidence type="ECO:0000256" key="3">
    <source>
        <dbReference type="ARBA" id="ARBA00022989"/>
    </source>
</evidence>
<keyword evidence="4 7" id="KW-0472">Membrane</keyword>
<dbReference type="AlphaFoldDB" id="A0A9P4U4M8"/>
<evidence type="ECO:0000256" key="5">
    <source>
        <dbReference type="ARBA" id="ARBA00038359"/>
    </source>
</evidence>
<dbReference type="PANTHER" id="PTHR33048">
    <property type="entry name" value="PTH11-LIKE INTEGRAL MEMBRANE PROTEIN (AFU_ORTHOLOGUE AFUA_5G11245)"/>
    <property type="match status" value="1"/>
</dbReference>
<feature type="transmembrane region" description="Helical" evidence="7">
    <location>
        <begin position="260"/>
        <end position="281"/>
    </location>
</feature>
<keyword evidence="10" id="KW-1185">Reference proteome</keyword>
<proteinExistence type="inferred from homology"/>
<gene>
    <name evidence="9" type="ORF">P171DRAFT_168223</name>
</gene>
<evidence type="ECO:0000259" key="8">
    <source>
        <dbReference type="Pfam" id="PF20684"/>
    </source>
</evidence>
<feature type="transmembrane region" description="Helical" evidence="7">
    <location>
        <begin position="59"/>
        <end position="80"/>
    </location>
</feature>
<feature type="domain" description="Rhodopsin" evidence="8">
    <location>
        <begin position="43"/>
        <end position="290"/>
    </location>
</feature>
<dbReference type="OrthoDB" id="444631at2759"/>
<feature type="transmembrane region" description="Helical" evidence="7">
    <location>
        <begin position="139"/>
        <end position="161"/>
    </location>
</feature>
<evidence type="ECO:0000256" key="2">
    <source>
        <dbReference type="ARBA" id="ARBA00022692"/>
    </source>
</evidence>
<comment type="caution">
    <text evidence="9">The sequence shown here is derived from an EMBL/GenBank/DDBJ whole genome shotgun (WGS) entry which is preliminary data.</text>
</comment>
<comment type="subcellular location">
    <subcellularLocation>
        <location evidence="1">Membrane</location>
        <topology evidence="1">Multi-pass membrane protein</topology>
    </subcellularLocation>
</comment>
<feature type="transmembrane region" description="Helical" evidence="7">
    <location>
        <begin position="190"/>
        <end position="215"/>
    </location>
</feature>
<dbReference type="PANTHER" id="PTHR33048:SF47">
    <property type="entry name" value="INTEGRAL MEMBRANE PROTEIN-RELATED"/>
    <property type="match status" value="1"/>
</dbReference>